<evidence type="ECO:0000256" key="1">
    <source>
        <dbReference type="SAM" id="MobiDB-lite"/>
    </source>
</evidence>
<name>A0A195DMX2_9HYME</name>
<gene>
    <name evidence="2" type="ORF">ALC57_13395</name>
</gene>
<dbReference type="EMBL" id="KQ980713">
    <property type="protein sequence ID" value="KYN14228.1"/>
    <property type="molecule type" value="Genomic_DNA"/>
</dbReference>
<protein>
    <submittedName>
        <fullName evidence="2">Uncharacterized protein</fullName>
    </submittedName>
</protein>
<proteinExistence type="predicted"/>
<evidence type="ECO:0000313" key="3">
    <source>
        <dbReference type="Proteomes" id="UP000078492"/>
    </source>
</evidence>
<reference evidence="2 3" key="1">
    <citation type="submission" date="2015-09" db="EMBL/GenBank/DDBJ databases">
        <title>Trachymyrmex cornetzi WGS genome.</title>
        <authorList>
            <person name="Nygaard S."/>
            <person name="Hu H."/>
            <person name="Boomsma J."/>
            <person name="Zhang G."/>
        </authorList>
    </citation>
    <scope>NUCLEOTIDE SEQUENCE [LARGE SCALE GENOMIC DNA]</scope>
    <source>
        <strain evidence="2">Tcor2-1</strain>
        <tissue evidence="2">Whole body</tissue>
    </source>
</reference>
<accession>A0A195DMX2</accession>
<dbReference type="Proteomes" id="UP000078492">
    <property type="component" value="Unassembled WGS sequence"/>
</dbReference>
<evidence type="ECO:0000313" key="2">
    <source>
        <dbReference type="EMBL" id="KYN14228.1"/>
    </source>
</evidence>
<dbReference type="AlphaFoldDB" id="A0A195DMX2"/>
<feature type="region of interest" description="Disordered" evidence="1">
    <location>
        <begin position="1"/>
        <end position="26"/>
    </location>
</feature>
<sequence length="197" mass="21657">MKTERRGGVKQIRSRPLPGKHLPIPSRKASRIAGHEKLICLALSNCLHIVECLHASRARQLHDVLIVPHCHFVSMGSHWRVCFHEAKVKNNWPPAALPEIPDEKEETGTCAPHRETGIRVGLYSAKLTILPREEMGPPADDGCDAGKRNFTKVHVDPQLLGNSQTCSKAFNEVIELSVGVSSPLASNTHTSSCLSTR</sequence>
<keyword evidence="3" id="KW-1185">Reference proteome</keyword>
<organism evidence="2 3">
    <name type="scientific">Trachymyrmex cornetzi</name>
    <dbReference type="NCBI Taxonomy" id="471704"/>
    <lineage>
        <taxon>Eukaryota</taxon>
        <taxon>Metazoa</taxon>
        <taxon>Ecdysozoa</taxon>
        <taxon>Arthropoda</taxon>
        <taxon>Hexapoda</taxon>
        <taxon>Insecta</taxon>
        <taxon>Pterygota</taxon>
        <taxon>Neoptera</taxon>
        <taxon>Endopterygota</taxon>
        <taxon>Hymenoptera</taxon>
        <taxon>Apocrita</taxon>
        <taxon>Aculeata</taxon>
        <taxon>Formicoidea</taxon>
        <taxon>Formicidae</taxon>
        <taxon>Myrmicinae</taxon>
        <taxon>Trachymyrmex</taxon>
    </lineage>
</organism>